<accession>A0AAJ0HXM0</accession>
<organism evidence="2 3">
    <name type="scientific">Lasiosphaeria hispida</name>
    <dbReference type="NCBI Taxonomy" id="260671"/>
    <lineage>
        <taxon>Eukaryota</taxon>
        <taxon>Fungi</taxon>
        <taxon>Dikarya</taxon>
        <taxon>Ascomycota</taxon>
        <taxon>Pezizomycotina</taxon>
        <taxon>Sordariomycetes</taxon>
        <taxon>Sordariomycetidae</taxon>
        <taxon>Sordariales</taxon>
        <taxon>Lasiosphaeriaceae</taxon>
        <taxon>Lasiosphaeria</taxon>
    </lineage>
</organism>
<dbReference type="AlphaFoldDB" id="A0AAJ0HXM0"/>
<dbReference type="PANTHER" id="PTHR33112">
    <property type="entry name" value="DOMAIN PROTEIN, PUTATIVE-RELATED"/>
    <property type="match status" value="1"/>
</dbReference>
<sequence>MAKQANIDSLMQPGALALPEFETAFLQIIRDAMKLTAMLGQRLLWVDTLCIIQDDAGHKLKQLQSMHMIYSRAFLTIAALAGSNAEFGLPGVLPGTRTRLTTPLSGEGGLVASAADFETAIQSSTHSTHGWTLQETLLPRRCLYITEEQCFFRCNRSLCSDGWDKVPDPSFELDTALQLHYAPGPVDGAFFSYRFLVEMYSRRNLSFDADILNAITGIMAARRRFYPQEENTERRESPRGGESPPHFPLWSWIGWKAPVSYAIYRLWSPTDASAVVESRRRALVWSYEVKAAHSGAFEAIRAPPPTHIKCATRCGLCLEPPGTGSCLPDNTPCPPEYDPLHLLRLRVFTASASGLRLGNREVETAPSVHHQAKLDVVALCDENGGRRGVLLNPPLGNFPGGFLDGYSMIGLAVFKSTMNVPGHLFGAEGTDWHNLGCQCLVSFMLVEEVGGVVLRAAVGLLMAQQWSMMYPELRVVTIA</sequence>
<reference evidence="2" key="1">
    <citation type="journal article" date="2023" name="Mol. Phylogenet. Evol.">
        <title>Genome-scale phylogeny and comparative genomics of the fungal order Sordariales.</title>
        <authorList>
            <person name="Hensen N."/>
            <person name="Bonometti L."/>
            <person name="Westerberg I."/>
            <person name="Brannstrom I.O."/>
            <person name="Guillou S."/>
            <person name="Cros-Aarteil S."/>
            <person name="Calhoun S."/>
            <person name="Haridas S."/>
            <person name="Kuo A."/>
            <person name="Mondo S."/>
            <person name="Pangilinan J."/>
            <person name="Riley R."/>
            <person name="LaButti K."/>
            <person name="Andreopoulos B."/>
            <person name="Lipzen A."/>
            <person name="Chen C."/>
            <person name="Yan M."/>
            <person name="Daum C."/>
            <person name="Ng V."/>
            <person name="Clum A."/>
            <person name="Steindorff A."/>
            <person name="Ohm R.A."/>
            <person name="Martin F."/>
            <person name="Silar P."/>
            <person name="Natvig D.O."/>
            <person name="Lalanne C."/>
            <person name="Gautier V."/>
            <person name="Ament-Velasquez S.L."/>
            <person name="Kruys A."/>
            <person name="Hutchinson M.I."/>
            <person name="Powell A.J."/>
            <person name="Barry K."/>
            <person name="Miller A.N."/>
            <person name="Grigoriev I.V."/>
            <person name="Debuchy R."/>
            <person name="Gladieux P."/>
            <person name="Hiltunen Thoren M."/>
            <person name="Johannesson H."/>
        </authorList>
    </citation>
    <scope>NUCLEOTIDE SEQUENCE</scope>
    <source>
        <strain evidence="2">CBS 955.72</strain>
    </source>
</reference>
<evidence type="ECO:0000259" key="1">
    <source>
        <dbReference type="Pfam" id="PF06985"/>
    </source>
</evidence>
<feature type="domain" description="Heterokaryon incompatibility" evidence="1">
    <location>
        <begin position="23"/>
        <end position="135"/>
    </location>
</feature>
<keyword evidence="3" id="KW-1185">Reference proteome</keyword>
<evidence type="ECO:0000313" key="3">
    <source>
        <dbReference type="Proteomes" id="UP001275084"/>
    </source>
</evidence>
<comment type="caution">
    <text evidence="2">The sequence shown here is derived from an EMBL/GenBank/DDBJ whole genome shotgun (WGS) entry which is preliminary data.</text>
</comment>
<name>A0AAJ0HXM0_9PEZI</name>
<evidence type="ECO:0000313" key="2">
    <source>
        <dbReference type="EMBL" id="KAK3364566.1"/>
    </source>
</evidence>
<dbReference type="Pfam" id="PF06985">
    <property type="entry name" value="HET"/>
    <property type="match status" value="1"/>
</dbReference>
<dbReference type="InterPro" id="IPR010730">
    <property type="entry name" value="HET"/>
</dbReference>
<dbReference type="PANTHER" id="PTHR33112:SF16">
    <property type="entry name" value="HETEROKARYON INCOMPATIBILITY DOMAIN-CONTAINING PROTEIN"/>
    <property type="match status" value="1"/>
</dbReference>
<gene>
    <name evidence="2" type="ORF">B0T25DRAFT_628194</name>
</gene>
<dbReference type="Proteomes" id="UP001275084">
    <property type="component" value="Unassembled WGS sequence"/>
</dbReference>
<proteinExistence type="predicted"/>
<reference evidence="2" key="2">
    <citation type="submission" date="2023-06" db="EMBL/GenBank/DDBJ databases">
        <authorList>
            <consortium name="Lawrence Berkeley National Laboratory"/>
            <person name="Haridas S."/>
            <person name="Hensen N."/>
            <person name="Bonometti L."/>
            <person name="Westerberg I."/>
            <person name="Brannstrom I.O."/>
            <person name="Guillou S."/>
            <person name="Cros-Aarteil S."/>
            <person name="Calhoun S."/>
            <person name="Kuo A."/>
            <person name="Mondo S."/>
            <person name="Pangilinan J."/>
            <person name="Riley R."/>
            <person name="Labutti K."/>
            <person name="Andreopoulos B."/>
            <person name="Lipzen A."/>
            <person name="Chen C."/>
            <person name="Yanf M."/>
            <person name="Daum C."/>
            <person name="Ng V."/>
            <person name="Clum A."/>
            <person name="Steindorff A."/>
            <person name="Ohm R."/>
            <person name="Martin F."/>
            <person name="Silar P."/>
            <person name="Natvig D."/>
            <person name="Lalanne C."/>
            <person name="Gautier V."/>
            <person name="Ament-Velasquez S.L."/>
            <person name="Kruys A."/>
            <person name="Hutchinson M.I."/>
            <person name="Powell A.J."/>
            <person name="Barry K."/>
            <person name="Miller A.N."/>
            <person name="Grigoriev I.V."/>
            <person name="Debuchy R."/>
            <person name="Gladieux P."/>
            <person name="Thoren M.H."/>
            <person name="Johannesson H."/>
        </authorList>
    </citation>
    <scope>NUCLEOTIDE SEQUENCE</scope>
    <source>
        <strain evidence="2">CBS 955.72</strain>
    </source>
</reference>
<dbReference type="EMBL" id="JAUIQD010000001">
    <property type="protein sequence ID" value="KAK3364566.1"/>
    <property type="molecule type" value="Genomic_DNA"/>
</dbReference>
<protein>
    <recommendedName>
        <fullName evidence="1">Heterokaryon incompatibility domain-containing protein</fullName>
    </recommendedName>
</protein>